<dbReference type="AlphaFoldDB" id="A0AAE3W8W3"/>
<keyword evidence="2" id="KW-1185">Reference proteome</keyword>
<proteinExistence type="predicted"/>
<comment type="caution">
    <text evidence="1">The sequence shown here is derived from an EMBL/GenBank/DDBJ whole genome shotgun (WGS) entry which is preliminary data.</text>
</comment>
<protein>
    <submittedName>
        <fullName evidence="1">Uncharacterized protein</fullName>
    </submittedName>
</protein>
<gene>
    <name evidence="1" type="ORF">J2S42_008089</name>
</gene>
<evidence type="ECO:0000313" key="2">
    <source>
        <dbReference type="Proteomes" id="UP001240236"/>
    </source>
</evidence>
<dbReference type="EMBL" id="JAUSUZ010000001">
    <property type="protein sequence ID" value="MDQ0371420.1"/>
    <property type="molecule type" value="Genomic_DNA"/>
</dbReference>
<accession>A0AAE3W8W3</accession>
<dbReference type="RefSeq" id="WP_307248186.1">
    <property type="nucleotide sequence ID" value="NZ_JAUSUZ010000001.1"/>
</dbReference>
<reference evidence="1 2" key="1">
    <citation type="submission" date="2023-07" db="EMBL/GenBank/DDBJ databases">
        <title>Sequencing the genomes of 1000 actinobacteria strains.</title>
        <authorList>
            <person name="Klenk H.-P."/>
        </authorList>
    </citation>
    <scope>NUCLEOTIDE SEQUENCE [LARGE SCALE GENOMIC DNA]</scope>
    <source>
        <strain evidence="1 2">DSM 44709</strain>
    </source>
</reference>
<sequence length="96" mass="10484">MRYRLPFGTLCLIGRKDVRDDTGLDLWPDTTTLHARIAGLPDGEPIDEGEIRIGRAAFLEQLTTVRVTGPRRAAALAAFGRLFAGTLWDAYAGQAV</sequence>
<dbReference type="Proteomes" id="UP001240236">
    <property type="component" value="Unassembled WGS sequence"/>
</dbReference>
<evidence type="ECO:0000313" key="1">
    <source>
        <dbReference type="EMBL" id="MDQ0371420.1"/>
    </source>
</evidence>
<organism evidence="1 2">
    <name type="scientific">Catenuloplanes indicus</name>
    <dbReference type="NCBI Taxonomy" id="137267"/>
    <lineage>
        <taxon>Bacteria</taxon>
        <taxon>Bacillati</taxon>
        <taxon>Actinomycetota</taxon>
        <taxon>Actinomycetes</taxon>
        <taxon>Micromonosporales</taxon>
        <taxon>Micromonosporaceae</taxon>
        <taxon>Catenuloplanes</taxon>
    </lineage>
</organism>
<name>A0AAE3W8W3_9ACTN</name>